<protein>
    <submittedName>
        <fullName evidence="1">8357_t:CDS:1</fullName>
    </submittedName>
</protein>
<evidence type="ECO:0000313" key="2">
    <source>
        <dbReference type="Proteomes" id="UP000789860"/>
    </source>
</evidence>
<accession>A0ACA9LYY2</accession>
<evidence type="ECO:0000313" key="1">
    <source>
        <dbReference type="EMBL" id="CAG8560493.1"/>
    </source>
</evidence>
<gene>
    <name evidence="1" type="ORF">SCALOS_LOCUS5488</name>
</gene>
<keyword evidence="2" id="KW-1185">Reference proteome</keyword>
<reference evidence="1" key="1">
    <citation type="submission" date="2021-06" db="EMBL/GenBank/DDBJ databases">
        <authorList>
            <person name="Kallberg Y."/>
            <person name="Tangrot J."/>
            <person name="Rosling A."/>
        </authorList>
    </citation>
    <scope>NUCLEOTIDE SEQUENCE</scope>
    <source>
        <strain evidence="1">AU212A</strain>
    </source>
</reference>
<organism evidence="1 2">
    <name type="scientific">Scutellospora calospora</name>
    <dbReference type="NCBI Taxonomy" id="85575"/>
    <lineage>
        <taxon>Eukaryota</taxon>
        <taxon>Fungi</taxon>
        <taxon>Fungi incertae sedis</taxon>
        <taxon>Mucoromycota</taxon>
        <taxon>Glomeromycotina</taxon>
        <taxon>Glomeromycetes</taxon>
        <taxon>Diversisporales</taxon>
        <taxon>Gigasporaceae</taxon>
        <taxon>Scutellospora</taxon>
    </lineage>
</organism>
<sequence length="355" mass="40915">MESKFWPDLINNYEQLLETGDGYDVIIYAGEEPNIKELRAHAVILRAQSPYFRTAFSASWAMKQEGFFIFKKPNISAFLFKLILRIDMDNLNGSDILKLLVAADELGLHKFIDHAQEYLIENQESYLRQDPIGILKTIFHHETFITLKMFLLEELCLEPELIFDSGNFYSLDAPILTTLLRRDDLNLEEAIIWEKLIKWCVSKSPDLSDDVSKWNTDDFATVQRSINDFLPLIRFHQMSSDDFFIRVLPYENLLPKDLVKDILRCHMVSGAKPLLNNFPARRNSQNLNNTRHGYVTNEAYAFHDSMSSGPCFGGGYDLGGGTDMINWYRNKHSYPDVGIPGNFSIEDIEVFAVMK</sequence>
<proteinExistence type="predicted"/>
<comment type="caution">
    <text evidence="1">The sequence shown here is derived from an EMBL/GenBank/DDBJ whole genome shotgun (WGS) entry which is preliminary data.</text>
</comment>
<dbReference type="EMBL" id="CAJVPM010009011">
    <property type="protein sequence ID" value="CAG8560493.1"/>
    <property type="molecule type" value="Genomic_DNA"/>
</dbReference>
<name>A0ACA9LYY2_9GLOM</name>
<dbReference type="Proteomes" id="UP000789860">
    <property type="component" value="Unassembled WGS sequence"/>
</dbReference>